<gene>
    <name evidence="3" type="ORF">DDZ18_07960</name>
</gene>
<dbReference type="Gene3D" id="3.30.110.70">
    <property type="entry name" value="Hypothetical protein apc22750. Chain B"/>
    <property type="match status" value="1"/>
</dbReference>
<dbReference type="EMBL" id="QEXV01000003">
    <property type="protein sequence ID" value="PWE17591.1"/>
    <property type="molecule type" value="Genomic_DNA"/>
</dbReference>
<dbReference type="Pfam" id="PF01906">
    <property type="entry name" value="YbjQ_1"/>
    <property type="match status" value="1"/>
</dbReference>
<reference evidence="4" key="1">
    <citation type="submission" date="2018-05" db="EMBL/GenBank/DDBJ databases">
        <authorList>
            <person name="Liu B.-T."/>
        </authorList>
    </citation>
    <scope>NUCLEOTIDE SEQUENCE [LARGE SCALE GENOMIC DNA]</scope>
    <source>
        <strain evidence="4">WD6-1</strain>
    </source>
</reference>
<evidence type="ECO:0000313" key="4">
    <source>
        <dbReference type="Proteomes" id="UP000245168"/>
    </source>
</evidence>
<dbReference type="SUPFAM" id="SSF117782">
    <property type="entry name" value="YbjQ-like"/>
    <property type="match status" value="1"/>
</dbReference>
<dbReference type="Proteomes" id="UP000245168">
    <property type="component" value="Unassembled WGS sequence"/>
</dbReference>
<dbReference type="InterPro" id="IPR002765">
    <property type="entry name" value="UPF0145_YbjQ-like"/>
</dbReference>
<dbReference type="PANTHER" id="PTHR34068:SF2">
    <property type="entry name" value="UPF0145 PROTEIN SCO3412"/>
    <property type="match status" value="1"/>
</dbReference>
<proteinExistence type="inferred from homology"/>
<dbReference type="AlphaFoldDB" id="A0A2U2BU83"/>
<organism evidence="3 4">
    <name type="scientific">Marinicauda salina</name>
    <dbReference type="NCBI Taxonomy" id="2135793"/>
    <lineage>
        <taxon>Bacteria</taxon>
        <taxon>Pseudomonadati</taxon>
        <taxon>Pseudomonadota</taxon>
        <taxon>Alphaproteobacteria</taxon>
        <taxon>Maricaulales</taxon>
        <taxon>Maricaulaceae</taxon>
        <taxon>Marinicauda</taxon>
    </lineage>
</organism>
<name>A0A2U2BU83_9PROT</name>
<dbReference type="OrthoDB" id="9796448at2"/>
<protein>
    <recommendedName>
        <fullName evidence="2">UPF0145 protein DDZ18_07960</fullName>
    </recommendedName>
</protein>
<comment type="caution">
    <text evidence="3">The sequence shown here is derived from an EMBL/GenBank/DDBJ whole genome shotgun (WGS) entry which is preliminary data.</text>
</comment>
<evidence type="ECO:0000256" key="1">
    <source>
        <dbReference type="ARBA" id="ARBA00010751"/>
    </source>
</evidence>
<sequence>MTDAPSHPAGRSSVLVTMADTVPEREIVEVLGIARGSVVRARFFGRDFIAGLRNLVGGEVVEYTRLLAEAREQALGRLVAHAEQLGADAVVTFRFSTSTVMEGSAEILAYGTAVKLK</sequence>
<comment type="similarity">
    <text evidence="1 2">Belongs to the UPF0145 family.</text>
</comment>
<dbReference type="PANTHER" id="PTHR34068">
    <property type="entry name" value="UPF0145 PROTEIN YBJQ"/>
    <property type="match status" value="1"/>
</dbReference>
<dbReference type="HAMAP" id="MF_00338">
    <property type="entry name" value="UPF0145"/>
    <property type="match status" value="1"/>
</dbReference>
<evidence type="ECO:0000313" key="3">
    <source>
        <dbReference type="EMBL" id="PWE17591.1"/>
    </source>
</evidence>
<accession>A0A2U2BU83</accession>
<keyword evidence="4" id="KW-1185">Reference proteome</keyword>
<evidence type="ECO:0000256" key="2">
    <source>
        <dbReference type="HAMAP-Rule" id="MF_00338"/>
    </source>
</evidence>
<dbReference type="InterPro" id="IPR035439">
    <property type="entry name" value="UPF0145_dom_sf"/>
</dbReference>